<evidence type="ECO:0000313" key="2">
    <source>
        <dbReference type="EMBL" id="ANP40396.1"/>
    </source>
</evidence>
<evidence type="ECO:0000256" key="1">
    <source>
        <dbReference type="SAM" id="SignalP"/>
    </source>
</evidence>
<dbReference type="AlphaFoldDB" id="A0A1B1A1K8"/>
<organism evidence="2 3">
    <name type="scientific">Tritonibacter mobilis F1926</name>
    <dbReference type="NCBI Taxonomy" id="1265309"/>
    <lineage>
        <taxon>Bacteria</taxon>
        <taxon>Pseudomonadati</taxon>
        <taxon>Pseudomonadota</taxon>
        <taxon>Alphaproteobacteria</taxon>
        <taxon>Rhodobacterales</taxon>
        <taxon>Paracoccaceae</taxon>
        <taxon>Tritonibacter</taxon>
    </lineage>
</organism>
<protein>
    <recommendedName>
        <fullName evidence="4">Antifreeze glycopeptide polyprotein</fullName>
    </recommendedName>
</protein>
<evidence type="ECO:0008006" key="4">
    <source>
        <dbReference type="Google" id="ProtNLM"/>
    </source>
</evidence>
<dbReference type="RefSeq" id="WP_005638840.1">
    <property type="nucleotide sequence ID" value="NZ_CP015230.1"/>
</dbReference>
<feature type="chain" id="PRO_5008518296" description="Antifreeze glycopeptide polyprotein" evidence="1">
    <location>
        <begin position="23"/>
        <end position="510"/>
    </location>
</feature>
<dbReference type="Proteomes" id="UP000013243">
    <property type="component" value="Chromosome"/>
</dbReference>
<dbReference type="OrthoDB" id="7929427at2"/>
<proteinExistence type="predicted"/>
<dbReference type="EMBL" id="CP015230">
    <property type="protein sequence ID" value="ANP40396.1"/>
    <property type="molecule type" value="Genomic_DNA"/>
</dbReference>
<dbReference type="STRING" id="1265309.K529_006430"/>
<dbReference type="GeneID" id="28249452"/>
<accession>A0A1B1A1K8</accession>
<keyword evidence="1" id="KW-0732">Signal</keyword>
<dbReference type="KEGG" id="rmb:K529_006430"/>
<sequence length="510" mass="55172">MPTKTVSLALGTFLLTATSALAREPLAAIDWLNTAPPVANIPPTLLQEPPVAQSAHGPDITVTPLERLLPPVGLVPEARTGLPITLWQGSPADQLAALIRDVPVYDLPAMQSLLMTLLLTEARPPFRDDDQILLARLDRLRELGATEPVQALVQEAGPTQSPARFDRWFDATLLNGDEERSCAALTADPYLMQDYSARIFCAARRGDWPTAALMLETADALSLIGKQDMAILDRFLNPDIYEGMPPLPLPASPTPLEFRMFEAIGEPMPTTMLPRAFASADLRDIAGWKAQLEAAERLTRSRAMNPNQLLGLFTDRKPAASGGIWDRVEAVQRFDTALNTQSAEAVRKTLPAFWSAAQAAGLEMAMADLFAPRLAKIKLDGKAAVIAWRLRLLSSEYESAAATPPDQTRQSRFLATLAKGEPASDLAASPQEKAIVRGFAQESEMPAAQKLLLDQGRLGEAILVTMKSFSHGADGNLEAAALSLAAFRLMGLEDIARRAALQLLLLPRGS</sequence>
<gene>
    <name evidence="2" type="ORF">K529_006430</name>
</gene>
<feature type="signal peptide" evidence="1">
    <location>
        <begin position="1"/>
        <end position="22"/>
    </location>
</feature>
<name>A0A1B1A1K8_9RHOB</name>
<evidence type="ECO:0000313" key="3">
    <source>
        <dbReference type="Proteomes" id="UP000013243"/>
    </source>
</evidence>
<reference evidence="2 3" key="1">
    <citation type="journal article" date="2016" name="ISME J.">
        <title>Global occurrence and heterogeneity of the Roseobacter-clade species Ruegeria mobilis.</title>
        <authorList>
            <person name="Sonnenschein E."/>
            <person name="Gram L."/>
        </authorList>
    </citation>
    <scope>NUCLEOTIDE SEQUENCE [LARGE SCALE GENOMIC DNA]</scope>
    <source>
        <strain evidence="2 3">F1926</strain>
    </source>
</reference>